<gene>
    <name evidence="1" type="ORF">SAMN04489806_1826</name>
</gene>
<dbReference type="Proteomes" id="UP000199183">
    <property type="component" value="Unassembled WGS sequence"/>
</dbReference>
<accession>A0A1H4MDA5</accession>
<dbReference type="STRING" id="640635.SAMN04489806_1826"/>
<keyword evidence="2" id="KW-1185">Reference proteome</keyword>
<protein>
    <submittedName>
        <fullName evidence="1">Intracellular sulfur oxidation protein, DsrE/DsrF family</fullName>
    </submittedName>
</protein>
<evidence type="ECO:0000313" key="2">
    <source>
        <dbReference type="Proteomes" id="UP000199183"/>
    </source>
</evidence>
<evidence type="ECO:0000313" key="1">
    <source>
        <dbReference type="EMBL" id="SEB80724.1"/>
    </source>
</evidence>
<dbReference type="AlphaFoldDB" id="A0A1H4MDA5"/>
<dbReference type="InterPro" id="IPR027396">
    <property type="entry name" value="DsrEFH-like"/>
</dbReference>
<dbReference type="OrthoDB" id="5113984at2"/>
<sequence length="110" mass="11567">MNAPRILALHVTGAADSDVLDRGVRSAVNFRELDANAEVVIVVQGAVVTRLLRPATVPALPSGTRLIACENSLAGNDIRPEDLPPGVETTPAAVAYLARLQWAGAAYIRV</sequence>
<reference evidence="1 2" key="1">
    <citation type="submission" date="2016-10" db="EMBL/GenBank/DDBJ databases">
        <authorList>
            <person name="de Groot N.N."/>
        </authorList>
    </citation>
    <scope>NUCLEOTIDE SEQUENCE [LARGE SCALE GENOMIC DNA]</scope>
    <source>
        <strain evidence="1 2">DSM 21799</strain>
    </source>
</reference>
<organism evidence="1 2">
    <name type="scientific">Paramicrobacterium humi</name>
    <dbReference type="NCBI Taxonomy" id="640635"/>
    <lineage>
        <taxon>Bacteria</taxon>
        <taxon>Bacillati</taxon>
        <taxon>Actinomycetota</taxon>
        <taxon>Actinomycetes</taxon>
        <taxon>Micrococcales</taxon>
        <taxon>Microbacteriaceae</taxon>
        <taxon>Paramicrobacterium</taxon>
    </lineage>
</organism>
<dbReference type="EMBL" id="FNRY01000001">
    <property type="protein sequence ID" value="SEB80724.1"/>
    <property type="molecule type" value="Genomic_DNA"/>
</dbReference>
<name>A0A1H4MDA5_9MICO</name>
<dbReference type="SUPFAM" id="SSF75169">
    <property type="entry name" value="DsrEFH-like"/>
    <property type="match status" value="1"/>
</dbReference>
<proteinExistence type="predicted"/>
<dbReference type="Gene3D" id="3.40.1260.10">
    <property type="entry name" value="DsrEFH-like"/>
    <property type="match status" value="1"/>
</dbReference>
<dbReference type="RefSeq" id="WP_143034016.1">
    <property type="nucleotide sequence ID" value="NZ_FNRY01000001.1"/>
</dbReference>